<dbReference type="RefSeq" id="WP_345271412.1">
    <property type="nucleotide sequence ID" value="NZ_BAABHB010000022.1"/>
</dbReference>
<keyword evidence="1" id="KW-0812">Transmembrane</keyword>
<evidence type="ECO:0000256" key="1">
    <source>
        <dbReference type="SAM" id="Phobius"/>
    </source>
</evidence>
<keyword evidence="1" id="KW-0472">Membrane</keyword>
<keyword evidence="1" id="KW-1133">Transmembrane helix</keyword>
<dbReference type="EMBL" id="BAABHB010000022">
    <property type="protein sequence ID" value="GAA4420628.1"/>
    <property type="molecule type" value="Genomic_DNA"/>
</dbReference>
<dbReference type="Gene3D" id="3.55.50.30">
    <property type="match status" value="1"/>
</dbReference>
<evidence type="ECO:0000259" key="2">
    <source>
        <dbReference type="Pfam" id="PF04773"/>
    </source>
</evidence>
<dbReference type="PANTHER" id="PTHR30273:SF2">
    <property type="entry name" value="PROTEIN FECR"/>
    <property type="match status" value="1"/>
</dbReference>
<dbReference type="Pfam" id="PF16344">
    <property type="entry name" value="FecR_C"/>
    <property type="match status" value="1"/>
</dbReference>
<comment type="caution">
    <text evidence="4">The sequence shown here is derived from an EMBL/GenBank/DDBJ whole genome shotgun (WGS) entry which is preliminary data.</text>
</comment>
<reference evidence="5" key="1">
    <citation type="journal article" date="2019" name="Int. J. Syst. Evol. Microbiol.">
        <title>The Global Catalogue of Microorganisms (GCM) 10K type strain sequencing project: providing services to taxonomists for standard genome sequencing and annotation.</title>
        <authorList>
            <consortium name="The Broad Institute Genomics Platform"/>
            <consortium name="The Broad Institute Genome Sequencing Center for Infectious Disease"/>
            <person name="Wu L."/>
            <person name="Ma J."/>
        </authorList>
    </citation>
    <scope>NUCLEOTIDE SEQUENCE [LARGE SCALE GENOMIC DNA]</scope>
    <source>
        <strain evidence="5">JCM 17925</strain>
    </source>
</reference>
<dbReference type="Gene3D" id="2.60.120.1440">
    <property type="match status" value="1"/>
</dbReference>
<dbReference type="InterPro" id="IPR012373">
    <property type="entry name" value="Ferrdict_sens_TM"/>
</dbReference>
<name>A0ABP8L300_9BACT</name>
<dbReference type="Pfam" id="PF04773">
    <property type="entry name" value="FecR"/>
    <property type="match status" value="1"/>
</dbReference>
<protein>
    <recommendedName>
        <fullName evidence="6">FecR family protein</fullName>
    </recommendedName>
</protein>
<evidence type="ECO:0008006" key="6">
    <source>
        <dbReference type="Google" id="ProtNLM"/>
    </source>
</evidence>
<dbReference type="Proteomes" id="UP001500936">
    <property type="component" value="Unassembled WGS sequence"/>
</dbReference>
<dbReference type="PIRSF" id="PIRSF018266">
    <property type="entry name" value="FecR"/>
    <property type="match status" value="1"/>
</dbReference>
<dbReference type="PANTHER" id="PTHR30273">
    <property type="entry name" value="PERIPLASMIC SIGNAL SENSOR AND SIGMA FACTOR ACTIVATOR FECR-RELATED"/>
    <property type="match status" value="1"/>
</dbReference>
<feature type="transmembrane region" description="Helical" evidence="1">
    <location>
        <begin position="94"/>
        <end position="112"/>
    </location>
</feature>
<evidence type="ECO:0000313" key="5">
    <source>
        <dbReference type="Proteomes" id="UP001500936"/>
    </source>
</evidence>
<evidence type="ECO:0000259" key="3">
    <source>
        <dbReference type="Pfam" id="PF16344"/>
    </source>
</evidence>
<keyword evidence="5" id="KW-1185">Reference proteome</keyword>
<accession>A0ABP8L300</accession>
<gene>
    <name evidence="4" type="ORF">GCM10023187_56000</name>
</gene>
<evidence type="ECO:0000313" key="4">
    <source>
        <dbReference type="EMBL" id="GAA4420628.1"/>
    </source>
</evidence>
<proteinExistence type="predicted"/>
<organism evidence="4 5">
    <name type="scientific">Nibrella viscosa</name>
    <dbReference type="NCBI Taxonomy" id="1084524"/>
    <lineage>
        <taxon>Bacteria</taxon>
        <taxon>Pseudomonadati</taxon>
        <taxon>Bacteroidota</taxon>
        <taxon>Cytophagia</taxon>
        <taxon>Cytophagales</taxon>
        <taxon>Spirosomataceae</taxon>
        <taxon>Nibrella</taxon>
    </lineage>
</organism>
<dbReference type="InterPro" id="IPR032508">
    <property type="entry name" value="FecR_C"/>
</dbReference>
<feature type="domain" description="Protein FecR C-terminal" evidence="3">
    <location>
        <begin position="264"/>
        <end position="332"/>
    </location>
</feature>
<sequence>MKTQVSKEALFTYFTGRATALQKQQIDEWVKEDQNLEFFIQCLVLWEAQNQQFDPDADAALERHRQRINNDVIQPAAEPVYVSHQPARWSFPSWFGWFIAASVTIVLLFTGTQVKEYLLYTSYQTSFGETRRLLLSDGSQVTLNANSRLQVPRLGFGKKTRNVKLTGEADFMVKHLPNHQKFIVQTDRNFEVVVLGTEFLVNTRESGQKVLLNTGKVQLLYKEGQTTKQLTMKPGNLVTFDRAGHANLKQSPDRQNYRAWKEHRLVFDQTSLREVGILFKETYGIHLQFAHDSLAKWTISGAFTAQNSDELIETITSASNLTYERKGDTLYITQEP</sequence>
<feature type="domain" description="FecR protein" evidence="2">
    <location>
        <begin position="123"/>
        <end position="218"/>
    </location>
</feature>
<dbReference type="InterPro" id="IPR006860">
    <property type="entry name" value="FecR"/>
</dbReference>